<feature type="region of interest" description="Disordered" evidence="1">
    <location>
        <begin position="173"/>
        <end position="206"/>
    </location>
</feature>
<feature type="signal peptide" evidence="2">
    <location>
        <begin position="1"/>
        <end position="20"/>
    </location>
</feature>
<accession>A0ABT2A2Q4</accession>
<feature type="region of interest" description="Disordered" evidence="1">
    <location>
        <begin position="126"/>
        <end position="147"/>
    </location>
</feature>
<protein>
    <submittedName>
        <fullName evidence="4">PEP-CTERM sorting domain-containing protein</fullName>
    </submittedName>
</protein>
<keyword evidence="2" id="KW-0732">Signal</keyword>
<feature type="chain" id="PRO_5045287732" evidence="2">
    <location>
        <begin position="21"/>
        <end position="227"/>
    </location>
</feature>
<reference evidence="4 5" key="1">
    <citation type="submission" date="2022-08" db="EMBL/GenBank/DDBJ databases">
        <title>Reclassification of Massilia species as members of the genera Telluria, Duganella, Pseudoduganella, Mokoshia gen. nov. and Zemynaea gen. nov. using orthogonal and non-orthogonal genome-based approaches.</title>
        <authorList>
            <person name="Bowman J.P."/>
        </authorList>
    </citation>
    <scope>NUCLEOTIDE SEQUENCE [LARGE SCALE GENOMIC DNA]</scope>
    <source>
        <strain evidence="4 5">LMG 28164</strain>
    </source>
</reference>
<evidence type="ECO:0000256" key="2">
    <source>
        <dbReference type="SAM" id="SignalP"/>
    </source>
</evidence>
<name>A0ABT2A2Q4_9BURK</name>
<feature type="compositionally biased region" description="Gly residues" evidence="1">
    <location>
        <begin position="177"/>
        <end position="195"/>
    </location>
</feature>
<feature type="domain" description="Ice-binding protein C-terminal" evidence="3">
    <location>
        <begin position="202"/>
        <end position="225"/>
    </location>
</feature>
<comment type="caution">
    <text evidence="4">The sequence shown here is derived from an EMBL/GenBank/DDBJ whole genome shotgun (WGS) entry which is preliminary data.</text>
</comment>
<evidence type="ECO:0000259" key="3">
    <source>
        <dbReference type="Pfam" id="PF07589"/>
    </source>
</evidence>
<dbReference type="PROSITE" id="PS51257">
    <property type="entry name" value="PROKAR_LIPOPROTEIN"/>
    <property type="match status" value="1"/>
</dbReference>
<proteinExistence type="predicted"/>
<evidence type="ECO:0000256" key="1">
    <source>
        <dbReference type="SAM" id="MobiDB-lite"/>
    </source>
</evidence>
<keyword evidence="5" id="KW-1185">Reference proteome</keyword>
<gene>
    <name evidence="4" type="ORF">NX782_04480</name>
</gene>
<dbReference type="Proteomes" id="UP001205560">
    <property type="component" value="Unassembled WGS sequence"/>
</dbReference>
<dbReference type="NCBIfam" id="TIGR02595">
    <property type="entry name" value="PEP_CTERM"/>
    <property type="match status" value="1"/>
</dbReference>
<organism evidence="4 5">
    <name type="scientific">Massilia norwichensis</name>
    <dbReference type="NCBI Taxonomy" id="1442366"/>
    <lineage>
        <taxon>Bacteria</taxon>
        <taxon>Pseudomonadati</taxon>
        <taxon>Pseudomonadota</taxon>
        <taxon>Betaproteobacteria</taxon>
        <taxon>Burkholderiales</taxon>
        <taxon>Oxalobacteraceae</taxon>
        <taxon>Telluria group</taxon>
        <taxon>Massilia</taxon>
    </lineage>
</organism>
<dbReference type="Pfam" id="PF07589">
    <property type="entry name" value="PEP-CTERM"/>
    <property type="match status" value="1"/>
</dbReference>
<dbReference type="RefSeq" id="WP_258844215.1">
    <property type="nucleotide sequence ID" value="NZ_JANUGX010000003.1"/>
</dbReference>
<evidence type="ECO:0000313" key="4">
    <source>
        <dbReference type="EMBL" id="MCS0588454.1"/>
    </source>
</evidence>
<sequence length="227" mass="21487">MAIRTLIATALMASACAAHADVIPSSNGAGIVSGSNVAGAVGDSSVIAGVTHGANSEALVQALYQKVSASVGRDMKVSLKQGIDGVYVTGLSTAKAAALAGDGMSVIATPDGYKIVDNSGAGGNNNATSGGGANTSIGGSAPGGTPNPTPAVIPPGLDELPGKGAPVDAGVDVGVDIGNGNGSGNGNGNGSGSGNGQQTAEVPEPSSIALMLAGMLGVAGLGRRRAR</sequence>
<evidence type="ECO:0000313" key="5">
    <source>
        <dbReference type="Proteomes" id="UP001205560"/>
    </source>
</evidence>
<dbReference type="InterPro" id="IPR013424">
    <property type="entry name" value="Ice-binding_C"/>
</dbReference>
<dbReference type="EMBL" id="JANUGX010000003">
    <property type="protein sequence ID" value="MCS0588454.1"/>
    <property type="molecule type" value="Genomic_DNA"/>
</dbReference>